<evidence type="ECO:0000256" key="5">
    <source>
        <dbReference type="PIRSR" id="PIRSR602081-1"/>
    </source>
</evidence>
<dbReference type="PANTHER" id="PTHR11455:SF9">
    <property type="entry name" value="CRYPTOCHROME CIRCADIAN CLOCK 5 ISOFORM X1"/>
    <property type="match status" value="1"/>
</dbReference>
<comment type="cofactor">
    <cofactor evidence="5">
        <name>FAD</name>
        <dbReference type="ChEBI" id="CHEBI:57692"/>
    </cofactor>
    <text evidence="5">Binds 1 FAD per subunit.</text>
</comment>
<protein>
    <submittedName>
        <fullName evidence="8">Deoxyribodipyrimidine photo-lyase family protein (Cryptochrome)</fullName>
    </submittedName>
</protein>
<evidence type="ECO:0000259" key="7">
    <source>
        <dbReference type="Pfam" id="PF03441"/>
    </source>
</evidence>
<dbReference type="GO" id="GO:0003677">
    <property type="term" value="F:DNA binding"/>
    <property type="evidence" value="ECO:0007669"/>
    <property type="project" value="TreeGrafter"/>
</dbReference>
<dbReference type="PANTHER" id="PTHR11455">
    <property type="entry name" value="CRYPTOCHROME"/>
    <property type="match status" value="1"/>
</dbReference>
<dbReference type="InterPro" id="IPR002081">
    <property type="entry name" value="Cryptochrome/DNA_photolyase_1"/>
</dbReference>
<keyword evidence="2 5" id="KW-0285">Flavoprotein</keyword>
<dbReference type="InterPro" id="IPR014729">
    <property type="entry name" value="Rossmann-like_a/b/a_fold"/>
</dbReference>
<dbReference type="Pfam" id="PF03441">
    <property type="entry name" value="FAD_binding_7"/>
    <property type="match status" value="1"/>
</dbReference>
<dbReference type="PRINTS" id="PR00147">
    <property type="entry name" value="DNAPHOTLYASE"/>
</dbReference>
<evidence type="ECO:0000256" key="6">
    <source>
        <dbReference type="RuleBase" id="RU004182"/>
    </source>
</evidence>
<evidence type="ECO:0000256" key="2">
    <source>
        <dbReference type="ARBA" id="ARBA00022630"/>
    </source>
</evidence>
<dbReference type="Gene3D" id="3.40.50.620">
    <property type="entry name" value="HUPs"/>
    <property type="match status" value="1"/>
</dbReference>
<reference evidence="8 9" key="1">
    <citation type="submission" date="2018-07" db="EMBL/GenBank/DDBJ databases">
        <title>Genomic Encyclopedia of Type Strains, Phase IV (KMG-IV): sequencing the most valuable type-strain genomes for metagenomic binning, comparative biology and taxonomic classification.</title>
        <authorList>
            <person name="Goeker M."/>
        </authorList>
    </citation>
    <scope>NUCLEOTIDE SEQUENCE [LARGE SCALE GENOMIC DNA]</scope>
    <source>
        <strain evidence="8 9">DSM 21410</strain>
    </source>
</reference>
<organism evidence="8 9">
    <name type="scientific">Schleiferia thermophila</name>
    <dbReference type="NCBI Taxonomy" id="884107"/>
    <lineage>
        <taxon>Bacteria</taxon>
        <taxon>Pseudomonadati</taxon>
        <taxon>Bacteroidota</taxon>
        <taxon>Flavobacteriia</taxon>
        <taxon>Flavobacteriales</taxon>
        <taxon>Schleiferiaceae</taxon>
        <taxon>Schleiferia</taxon>
    </lineage>
</organism>
<dbReference type="GO" id="GO:0071949">
    <property type="term" value="F:FAD binding"/>
    <property type="evidence" value="ECO:0007669"/>
    <property type="project" value="TreeGrafter"/>
</dbReference>
<dbReference type="PROSITE" id="PS00394">
    <property type="entry name" value="DNA_PHOTOLYASES_1_1"/>
    <property type="match status" value="1"/>
</dbReference>
<dbReference type="SUPFAM" id="SSF48173">
    <property type="entry name" value="Cryptochrome/photolyase FAD-binding domain"/>
    <property type="match status" value="1"/>
</dbReference>
<comment type="caution">
    <text evidence="8">The sequence shown here is derived from an EMBL/GenBank/DDBJ whole genome shotgun (WGS) entry which is preliminary data.</text>
</comment>
<gene>
    <name evidence="8" type="ORF">DES35_101144</name>
</gene>
<dbReference type="Proteomes" id="UP000253517">
    <property type="component" value="Unassembled WGS sequence"/>
</dbReference>
<keyword evidence="4 6" id="KW-0157">Chromophore</keyword>
<dbReference type="GO" id="GO:0006139">
    <property type="term" value="P:nucleobase-containing compound metabolic process"/>
    <property type="evidence" value="ECO:0007669"/>
    <property type="project" value="UniProtKB-ARBA"/>
</dbReference>
<evidence type="ECO:0000256" key="1">
    <source>
        <dbReference type="ARBA" id="ARBA00001932"/>
    </source>
</evidence>
<dbReference type="EMBL" id="QPJS01000001">
    <property type="protein sequence ID" value="RCX04874.1"/>
    <property type="molecule type" value="Genomic_DNA"/>
</dbReference>
<dbReference type="RefSeq" id="WP_211306519.1">
    <property type="nucleotide sequence ID" value="NZ_QPJS01000001.1"/>
</dbReference>
<evidence type="ECO:0000256" key="3">
    <source>
        <dbReference type="ARBA" id="ARBA00022827"/>
    </source>
</evidence>
<keyword evidence="3 5" id="KW-0274">FAD</keyword>
<evidence type="ECO:0000313" key="8">
    <source>
        <dbReference type="EMBL" id="RCX04874.1"/>
    </source>
</evidence>
<accession>A0A369ABS8</accession>
<feature type="binding site" evidence="5">
    <location>
        <position position="148"/>
    </location>
    <ligand>
        <name>FAD</name>
        <dbReference type="ChEBI" id="CHEBI:57692"/>
    </ligand>
</feature>
<evidence type="ECO:0000313" key="9">
    <source>
        <dbReference type="Proteomes" id="UP000253517"/>
    </source>
</evidence>
<dbReference type="GO" id="GO:0003904">
    <property type="term" value="F:deoxyribodipyrimidine photo-lyase activity"/>
    <property type="evidence" value="ECO:0007669"/>
    <property type="project" value="TreeGrafter"/>
</dbReference>
<proteinExistence type="inferred from homology"/>
<dbReference type="InterPro" id="IPR018394">
    <property type="entry name" value="DNA_photolyase_1_CS_C"/>
</dbReference>
<sequence length="432" mass="50771">MAAGIRCELCFGDCREIFAHLSENLAIVSVHSHQETGVQLTYQRDLLLKDFFRHKGIHWQEYRQFGVIRGLTHRKDWDRKWKEFMHKPEEDPGLSTYDGGWVNFENPFSLPEHLIKSWTAYSSQFQSPGESQALFQLESLLQSRYTSYSRHISKPEESRQSCSRLSAYIAWGCVSLRRVYQLAIKKYQSEDTVKFPLRAFISRLHWHCHFIQKFESEDRMEFEPVNRGYLDFPYQSNPSHIKAWMEGTTGIPLVDACMRCLNQTGYLNFRMRAMLVSFFCHYMLHDWREGVHHLARQFIDFEPGIHYPQFQMQAGVTGINTIRIYNPVKQALDHDPKAAFIKKWVPELAELPAPLAIEPWKTMPMDEMLYNFKYGADYPKPILDLGIAYKKAQELLHQAQKWPAVVKESQRILARHTTSTRNIDQRTDNLLN</sequence>
<evidence type="ECO:0000256" key="4">
    <source>
        <dbReference type="ARBA" id="ARBA00022991"/>
    </source>
</evidence>
<dbReference type="Gene3D" id="1.10.579.10">
    <property type="entry name" value="DNA Cyclobutane Dipyrimidine Photolyase, subunit A, domain 3"/>
    <property type="match status" value="1"/>
</dbReference>
<dbReference type="Gene3D" id="1.25.40.80">
    <property type="match status" value="1"/>
</dbReference>
<dbReference type="GO" id="GO:0006950">
    <property type="term" value="P:response to stress"/>
    <property type="evidence" value="ECO:0007669"/>
    <property type="project" value="UniProtKB-ARBA"/>
</dbReference>
<dbReference type="InterPro" id="IPR036155">
    <property type="entry name" value="Crypto/Photolyase_N_sf"/>
</dbReference>
<dbReference type="SUPFAM" id="SSF52425">
    <property type="entry name" value="Cryptochrome/photolyase, N-terminal domain"/>
    <property type="match status" value="1"/>
</dbReference>
<dbReference type="InterPro" id="IPR005101">
    <property type="entry name" value="Cryptochr/Photolyase_FAD-bd"/>
</dbReference>
<name>A0A369ABS8_9FLAO</name>
<comment type="cofactor">
    <cofactor evidence="1">
        <name>(6R)-5,10-methylene-5,6,7,8-tetrahydrofolate</name>
        <dbReference type="ChEBI" id="CHEBI:15636"/>
    </cofactor>
</comment>
<comment type="similarity">
    <text evidence="6">Belongs to the DNA photolyase family.</text>
</comment>
<dbReference type="GO" id="GO:0009416">
    <property type="term" value="P:response to light stimulus"/>
    <property type="evidence" value="ECO:0007669"/>
    <property type="project" value="TreeGrafter"/>
</dbReference>
<keyword evidence="9" id="KW-1185">Reference proteome</keyword>
<dbReference type="AlphaFoldDB" id="A0A369ABS8"/>
<feature type="domain" description="Cryptochrome/DNA photolyase FAD-binding" evidence="7">
    <location>
        <begin position="200"/>
        <end position="396"/>
    </location>
</feature>
<keyword evidence="8" id="KW-0456">Lyase</keyword>
<dbReference type="InterPro" id="IPR036134">
    <property type="entry name" value="Crypto/Photolyase_FAD-like_sf"/>
</dbReference>
<feature type="binding site" evidence="5">
    <location>
        <position position="200"/>
    </location>
    <ligand>
        <name>FAD</name>
        <dbReference type="ChEBI" id="CHEBI:57692"/>
    </ligand>
</feature>